<evidence type="ECO:0000256" key="8">
    <source>
        <dbReference type="ARBA" id="ARBA00023012"/>
    </source>
</evidence>
<dbReference type="InterPro" id="IPR055558">
    <property type="entry name" value="DUF7134"/>
</dbReference>
<feature type="domain" description="Histidine kinase/HSP90-like ATPase" evidence="11">
    <location>
        <begin position="283"/>
        <end position="380"/>
    </location>
</feature>
<dbReference type="AlphaFoldDB" id="D3F8B5"/>
<dbReference type="PROSITE" id="PS51257">
    <property type="entry name" value="PROKAR_LIPOPROTEIN"/>
    <property type="match status" value="1"/>
</dbReference>
<sequence>MTEVRAAPRAVDAAWAAGVASACLLLLALHIDSTGPSELLAVALTVGACAPLALRRTLPALAAIASLALGIALALLGYGGAAYVVALLLVVHAAIVSDREQAVVLGLLTSAATMALAIRESDDQVLLAAFAGGVAGIVPALFGDAIRNERGRAQAAHELARRVEERRDRDVERAVTEERLRIARDVHDVTGHHLSAISLQAAGASRTTEDPIARAALARIHEATAAALGQTRHALGILKQTGPAELSPPPRLEHVERLLEPAREAGLTVDVEVRGERRALPDAVELCAYRVLQEALTNVVRHARASRVVVTTAYLPRNLVVSVEDDGIGSDTDGGAPEPPAGGHGIPGMRERAALAGGRLEVGPTAPHGWRVRADLPLGEVA</sequence>
<keyword evidence="7" id="KW-0067">ATP-binding</keyword>
<dbReference type="HOGENOM" id="CLU_000445_20_1_11"/>
<gene>
    <name evidence="12" type="ordered locus">Cwoe_0550</name>
</gene>
<evidence type="ECO:0000256" key="3">
    <source>
        <dbReference type="ARBA" id="ARBA00022553"/>
    </source>
</evidence>
<dbReference type="SMART" id="SM00387">
    <property type="entry name" value="HATPase_c"/>
    <property type="match status" value="1"/>
</dbReference>
<keyword evidence="4" id="KW-0808">Transferase</keyword>
<dbReference type="Pfam" id="PF23539">
    <property type="entry name" value="DUF7134"/>
    <property type="match status" value="1"/>
</dbReference>
<dbReference type="InterPro" id="IPR050482">
    <property type="entry name" value="Sensor_HK_TwoCompSys"/>
</dbReference>
<dbReference type="InterPro" id="IPR011712">
    <property type="entry name" value="Sig_transdc_His_kin_sub3_dim/P"/>
</dbReference>
<evidence type="ECO:0000313" key="12">
    <source>
        <dbReference type="EMBL" id="ADB48985.1"/>
    </source>
</evidence>
<dbReference type="EMBL" id="CP001854">
    <property type="protein sequence ID" value="ADB48985.1"/>
    <property type="molecule type" value="Genomic_DNA"/>
</dbReference>
<dbReference type="Pfam" id="PF07730">
    <property type="entry name" value="HisKA_3"/>
    <property type="match status" value="1"/>
</dbReference>
<organism evidence="12 13">
    <name type="scientific">Conexibacter woesei (strain DSM 14684 / CCUG 47730 / CIP 108061 / JCM 11494 / NBRC 100937 / ID131577)</name>
    <dbReference type="NCBI Taxonomy" id="469383"/>
    <lineage>
        <taxon>Bacteria</taxon>
        <taxon>Bacillati</taxon>
        <taxon>Actinomycetota</taxon>
        <taxon>Thermoleophilia</taxon>
        <taxon>Solirubrobacterales</taxon>
        <taxon>Conexibacteraceae</taxon>
        <taxon>Conexibacter</taxon>
    </lineage>
</organism>
<evidence type="ECO:0000256" key="10">
    <source>
        <dbReference type="SAM" id="Phobius"/>
    </source>
</evidence>
<protein>
    <recommendedName>
        <fullName evidence="2">histidine kinase</fullName>
        <ecNumber evidence="2">2.7.13.3</ecNumber>
    </recommendedName>
</protein>
<dbReference type="InterPro" id="IPR036890">
    <property type="entry name" value="HATPase_C_sf"/>
</dbReference>
<accession>D3F8B5</accession>
<evidence type="ECO:0000256" key="5">
    <source>
        <dbReference type="ARBA" id="ARBA00022741"/>
    </source>
</evidence>
<dbReference type="SUPFAM" id="SSF55874">
    <property type="entry name" value="ATPase domain of HSP90 chaperone/DNA topoisomerase II/histidine kinase"/>
    <property type="match status" value="1"/>
</dbReference>
<keyword evidence="10" id="KW-0472">Membrane</keyword>
<dbReference type="GO" id="GO:0005524">
    <property type="term" value="F:ATP binding"/>
    <property type="evidence" value="ECO:0007669"/>
    <property type="project" value="UniProtKB-KW"/>
</dbReference>
<keyword evidence="10" id="KW-0812">Transmembrane</keyword>
<keyword evidence="5" id="KW-0547">Nucleotide-binding</keyword>
<keyword evidence="8" id="KW-0902">Two-component regulatory system</keyword>
<keyword evidence="13" id="KW-1185">Reference proteome</keyword>
<evidence type="ECO:0000256" key="1">
    <source>
        <dbReference type="ARBA" id="ARBA00000085"/>
    </source>
</evidence>
<dbReference type="EC" id="2.7.13.3" evidence="2"/>
<dbReference type="CDD" id="cd16917">
    <property type="entry name" value="HATPase_UhpB-NarQ-NarX-like"/>
    <property type="match status" value="1"/>
</dbReference>
<evidence type="ECO:0000256" key="9">
    <source>
        <dbReference type="SAM" id="MobiDB-lite"/>
    </source>
</evidence>
<keyword evidence="3" id="KW-0597">Phosphoprotein</keyword>
<keyword evidence="6 12" id="KW-0418">Kinase</keyword>
<dbReference type="PANTHER" id="PTHR24421">
    <property type="entry name" value="NITRATE/NITRITE SENSOR PROTEIN NARX-RELATED"/>
    <property type="match status" value="1"/>
</dbReference>
<feature type="region of interest" description="Disordered" evidence="9">
    <location>
        <begin position="325"/>
        <end position="349"/>
    </location>
</feature>
<reference evidence="13" key="2">
    <citation type="submission" date="2010-01" db="EMBL/GenBank/DDBJ databases">
        <title>The complete genome of Conexibacter woesei DSM 14684.</title>
        <authorList>
            <consortium name="US DOE Joint Genome Institute (JGI-PGF)"/>
            <person name="Lucas S."/>
            <person name="Copeland A."/>
            <person name="Lapidus A."/>
            <person name="Glavina del Rio T."/>
            <person name="Dalin E."/>
            <person name="Tice H."/>
            <person name="Bruce D."/>
            <person name="Goodwin L."/>
            <person name="Pitluck S."/>
            <person name="Kyrpides N."/>
            <person name="Mavromatis K."/>
            <person name="Ivanova N."/>
            <person name="Mikhailova N."/>
            <person name="Chertkov O."/>
            <person name="Brettin T."/>
            <person name="Detter J.C."/>
            <person name="Han C."/>
            <person name="Larimer F."/>
            <person name="Land M."/>
            <person name="Hauser L."/>
            <person name="Markowitz V."/>
            <person name="Cheng J.-F."/>
            <person name="Hugenholtz P."/>
            <person name="Woyke T."/>
            <person name="Wu D."/>
            <person name="Pukall R."/>
            <person name="Steenblock K."/>
            <person name="Schneider S."/>
            <person name="Klenk H.-P."/>
            <person name="Eisen J.A."/>
        </authorList>
    </citation>
    <scope>NUCLEOTIDE SEQUENCE [LARGE SCALE GENOMIC DNA]</scope>
    <source>
        <strain evidence="13">DSM 14684 / CIP 108061 / JCM 11494 / NBRC 100937 / ID131577</strain>
    </source>
</reference>
<proteinExistence type="predicted"/>
<dbReference type="Gene3D" id="1.20.5.1930">
    <property type="match status" value="1"/>
</dbReference>
<evidence type="ECO:0000256" key="7">
    <source>
        <dbReference type="ARBA" id="ARBA00022840"/>
    </source>
</evidence>
<dbReference type="eggNOG" id="COG4585">
    <property type="taxonomic scope" value="Bacteria"/>
</dbReference>
<feature type="transmembrane region" description="Helical" evidence="10">
    <location>
        <begin position="13"/>
        <end position="31"/>
    </location>
</feature>
<feature type="transmembrane region" description="Helical" evidence="10">
    <location>
        <begin position="60"/>
        <end position="90"/>
    </location>
</feature>
<dbReference type="KEGG" id="cwo:Cwoe_0550"/>
<evidence type="ECO:0000256" key="4">
    <source>
        <dbReference type="ARBA" id="ARBA00022679"/>
    </source>
</evidence>
<dbReference type="InterPro" id="IPR003594">
    <property type="entry name" value="HATPase_dom"/>
</dbReference>
<feature type="transmembrane region" description="Helical" evidence="10">
    <location>
        <begin position="102"/>
        <end position="119"/>
    </location>
</feature>
<reference evidence="12 13" key="1">
    <citation type="journal article" date="2010" name="Stand. Genomic Sci.">
        <title>Complete genome sequence of Conexibacter woesei type strain (ID131577).</title>
        <authorList>
            <person name="Pukall R."/>
            <person name="Lapidus A."/>
            <person name="Glavina Del Rio T."/>
            <person name="Copeland A."/>
            <person name="Tice H."/>
            <person name="Cheng J.-F."/>
            <person name="Lucas S."/>
            <person name="Chen F."/>
            <person name="Nolan M."/>
            <person name="Bruce D."/>
            <person name="Goodwin L."/>
            <person name="Pitluck S."/>
            <person name="Mavromatis K."/>
            <person name="Ivanova N."/>
            <person name="Ovchinnikova G."/>
            <person name="Pati A."/>
            <person name="Chen A."/>
            <person name="Palaniappan K."/>
            <person name="Land M."/>
            <person name="Hauser L."/>
            <person name="Chang Y.-J."/>
            <person name="Jeffries C.D."/>
            <person name="Chain P."/>
            <person name="Meincke L."/>
            <person name="Sims D."/>
            <person name="Brettin T."/>
            <person name="Detter J.C."/>
            <person name="Rohde M."/>
            <person name="Goeker M."/>
            <person name="Bristow J."/>
            <person name="Eisen J.A."/>
            <person name="Markowitz V."/>
            <person name="Kyrpides N.C."/>
            <person name="Klenk H.-P."/>
            <person name="Hugenholtz P."/>
        </authorList>
    </citation>
    <scope>NUCLEOTIDE SEQUENCE [LARGE SCALE GENOMIC DNA]</scope>
    <source>
        <strain evidence="13">DSM 14684 / CIP 108061 / JCM 11494 / NBRC 100937 / ID131577</strain>
    </source>
</reference>
<evidence type="ECO:0000256" key="6">
    <source>
        <dbReference type="ARBA" id="ARBA00022777"/>
    </source>
</evidence>
<dbReference type="GO" id="GO:0000155">
    <property type="term" value="F:phosphorelay sensor kinase activity"/>
    <property type="evidence" value="ECO:0007669"/>
    <property type="project" value="InterPro"/>
</dbReference>
<feature type="transmembrane region" description="Helical" evidence="10">
    <location>
        <begin position="125"/>
        <end position="142"/>
    </location>
</feature>
<keyword evidence="10" id="KW-1133">Transmembrane helix</keyword>
<dbReference type="PANTHER" id="PTHR24421:SF10">
    <property type="entry name" value="NITRATE_NITRITE SENSOR PROTEIN NARQ"/>
    <property type="match status" value="1"/>
</dbReference>
<evidence type="ECO:0000256" key="2">
    <source>
        <dbReference type="ARBA" id="ARBA00012438"/>
    </source>
</evidence>
<evidence type="ECO:0000259" key="11">
    <source>
        <dbReference type="SMART" id="SM00387"/>
    </source>
</evidence>
<comment type="catalytic activity">
    <reaction evidence="1">
        <text>ATP + protein L-histidine = ADP + protein N-phospho-L-histidine.</text>
        <dbReference type="EC" id="2.7.13.3"/>
    </reaction>
</comment>
<evidence type="ECO:0000313" key="13">
    <source>
        <dbReference type="Proteomes" id="UP000008229"/>
    </source>
</evidence>
<dbReference type="Gene3D" id="3.30.565.10">
    <property type="entry name" value="Histidine kinase-like ATPase, C-terminal domain"/>
    <property type="match status" value="1"/>
</dbReference>
<dbReference type="Proteomes" id="UP000008229">
    <property type="component" value="Chromosome"/>
</dbReference>
<dbReference type="STRING" id="469383.Cwoe_0550"/>
<name>D3F8B5_CONWI</name>
<dbReference type="GO" id="GO:0046983">
    <property type="term" value="F:protein dimerization activity"/>
    <property type="evidence" value="ECO:0007669"/>
    <property type="project" value="InterPro"/>
</dbReference>
<dbReference type="GO" id="GO:0016020">
    <property type="term" value="C:membrane"/>
    <property type="evidence" value="ECO:0007669"/>
    <property type="project" value="InterPro"/>
</dbReference>
<dbReference type="Pfam" id="PF02518">
    <property type="entry name" value="HATPase_c"/>
    <property type="match status" value="1"/>
</dbReference>